<reference evidence="1 2" key="1">
    <citation type="submission" date="2017-02" db="EMBL/GenBank/DDBJ databases">
        <title>Genomes of Trichoderma spp. with biocontrol activity.</title>
        <authorList>
            <person name="Gardiner D."/>
            <person name="Kazan K."/>
            <person name="Vos C."/>
            <person name="Harvey P."/>
        </authorList>
    </citation>
    <scope>NUCLEOTIDE SEQUENCE [LARGE SCALE GENOMIC DNA]</scope>
    <source>
        <strain evidence="1 2">Tr1</strain>
    </source>
</reference>
<dbReference type="InterPro" id="IPR027417">
    <property type="entry name" value="P-loop_NTPase"/>
</dbReference>
<evidence type="ECO:0008006" key="3">
    <source>
        <dbReference type="Google" id="ProtNLM"/>
    </source>
</evidence>
<gene>
    <name evidence="1" type="ORF">THARTR1_07147</name>
</gene>
<name>A0A2K0U2E9_TRIHA</name>
<dbReference type="SUPFAM" id="SSF52540">
    <property type="entry name" value="P-loop containing nucleoside triphosphate hydrolases"/>
    <property type="match status" value="1"/>
</dbReference>
<sequence>MMYAALLMAGFNTLTVRSCDKPSDRIEAVRLFSDPSSGAEVFVANINIMSIGVNLHSACSKGIVANLHFNAKTIQQIHGRLNRLGQTRQVHWHNLKVKNSFHDHQERVMLTKWSRQLSAECSLPSWLDGALREIVLFELIRSYFHHPFNRYA</sequence>
<organism evidence="1 2">
    <name type="scientific">Trichoderma harzianum</name>
    <name type="common">Hypocrea lixii</name>
    <dbReference type="NCBI Taxonomy" id="5544"/>
    <lineage>
        <taxon>Eukaryota</taxon>
        <taxon>Fungi</taxon>
        <taxon>Dikarya</taxon>
        <taxon>Ascomycota</taxon>
        <taxon>Pezizomycotina</taxon>
        <taxon>Sordariomycetes</taxon>
        <taxon>Hypocreomycetidae</taxon>
        <taxon>Hypocreales</taxon>
        <taxon>Hypocreaceae</taxon>
        <taxon>Trichoderma</taxon>
    </lineage>
</organism>
<dbReference type="Proteomes" id="UP000236290">
    <property type="component" value="Unassembled WGS sequence"/>
</dbReference>
<evidence type="ECO:0000313" key="2">
    <source>
        <dbReference type="Proteomes" id="UP000236290"/>
    </source>
</evidence>
<accession>A0A2K0U2E9</accession>
<proteinExistence type="predicted"/>
<dbReference type="Gene3D" id="3.40.50.300">
    <property type="entry name" value="P-loop containing nucleotide triphosphate hydrolases"/>
    <property type="match status" value="1"/>
</dbReference>
<comment type="caution">
    <text evidence="1">The sequence shown here is derived from an EMBL/GenBank/DDBJ whole genome shotgun (WGS) entry which is preliminary data.</text>
</comment>
<dbReference type="AlphaFoldDB" id="A0A2K0U2E9"/>
<dbReference type="EMBL" id="MTYI01000111">
    <property type="protein sequence ID" value="PNP51938.1"/>
    <property type="molecule type" value="Genomic_DNA"/>
</dbReference>
<evidence type="ECO:0000313" key="1">
    <source>
        <dbReference type="EMBL" id="PNP51938.1"/>
    </source>
</evidence>
<protein>
    <recommendedName>
        <fullName evidence="3">Helicase C-terminal domain-containing protein</fullName>
    </recommendedName>
</protein>
<dbReference type="OrthoDB" id="4897744at2759"/>